<dbReference type="GO" id="GO:0006629">
    <property type="term" value="P:lipid metabolic process"/>
    <property type="evidence" value="ECO:0007669"/>
    <property type="project" value="UniProtKB-KW"/>
</dbReference>
<evidence type="ECO:0000256" key="8">
    <source>
        <dbReference type="ARBA" id="ARBA00039866"/>
    </source>
</evidence>
<evidence type="ECO:0000256" key="6">
    <source>
        <dbReference type="ARBA" id="ARBA00038095"/>
    </source>
</evidence>
<gene>
    <name evidence="11" type="ORF">I0K15_04470</name>
</gene>
<evidence type="ECO:0000256" key="9">
    <source>
        <dbReference type="ARBA" id="ARBA00045724"/>
    </source>
</evidence>
<evidence type="ECO:0000313" key="11">
    <source>
        <dbReference type="EMBL" id="QPH55012.1"/>
    </source>
</evidence>
<dbReference type="AlphaFoldDB" id="A0A7S9QE45"/>
<dbReference type="Pfam" id="PF13444">
    <property type="entry name" value="Acetyltransf_5"/>
    <property type="match status" value="1"/>
</dbReference>
<dbReference type="KEGG" id="poz:I0K15_04470"/>
<evidence type="ECO:0000256" key="1">
    <source>
        <dbReference type="ARBA" id="ARBA00005189"/>
    </source>
</evidence>
<proteinExistence type="inferred from homology"/>
<organism evidence="11 12">
    <name type="scientific">Pontivivens ytuae</name>
    <dbReference type="NCBI Taxonomy" id="2789856"/>
    <lineage>
        <taxon>Bacteria</taxon>
        <taxon>Pseudomonadati</taxon>
        <taxon>Pseudomonadota</taxon>
        <taxon>Alphaproteobacteria</taxon>
        <taxon>Rhodobacterales</taxon>
        <taxon>Paracoccaceae</taxon>
        <taxon>Pontivivens</taxon>
    </lineage>
</organism>
<keyword evidence="5" id="KW-0012">Acyltransferase</keyword>
<dbReference type="PANTHER" id="PTHR37323:SF1">
    <property type="entry name" value="L-ORNITHINE N(ALPHA)-ACYLTRANSFERASE"/>
    <property type="match status" value="1"/>
</dbReference>
<dbReference type="RefSeq" id="WP_196104211.1">
    <property type="nucleotide sequence ID" value="NZ_CP064942.1"/>
</dbReference>
<keyword evidence="3 11" id="KW-0808">Transferase</keyword>
<keyword evidence="2" id="KW-0444">Lipid biosynthesis</keyword>
<evidence type="ECO:0000256" key="4">
    <source>
        <dbReference type="ARBA" id="ARBA00023098"/>
    </source>
</evidence>
<dbReference type="PANTHER" id="PTHR37323">
    <property type="entry name" value="GCN5-RELATED N-ACETYLTRANSFERASE"/>
    <property type="match status" value="1"/>
</dbReference>
<dbReference type="InterPro" id="IPR052351">
    <property type="entry name" value="Ornithine_N-alpha-AT"/>
</dbReference>
<evidence type="ECO:0000313" key="12">
    <source>
        <dbReference type="Proteomes" id="UP000594800"/>
    </source>
</evidence>
<keyword evidence="4" id="KW-0443">Lipid metabolism</keyword>
<evidence type="ECO:0000256" key="7">
    <source>
        <dbReference type="ARBA" id="ARBA00039058"/>
    </source>
</evidence>
<reference evidence="11 12" key="1">
    <citation type="submission" date="2020-11" db="EMBL/GenBank/DDBJ databases">
        <title>Description of Pontivivens ytuae sp. nov. isolated from deep sea sediment of Mariana Trench.</title>
        <authorList>
            <person name="Wang Z."/>
            <person name="Sun Q.-L."/>
            <person name="Xu X.-D."/>
            <person name="Tang Y.-Z."/>
            <person name="Zhang J."/>
        </authorList>
    </citation>
    <scope>NUCLEOTIDE SEQUENCE [LARGE SCALE GENOMIC DNA]</scope>
    <source>
        <strain evidence="11 12">MT2928</strain>
    </source>
</reference>
<accession>A0A7S9QE45</accession>
<dbReference type="Gene3D" id="3.40.630.30">
    <property type="match status" value="1"/>
</dbReference>
<dbReference type="EMBL" id="CP064942">
    <property type="protein sequence ID" value="QPH55012.1"/>
    <property type="molecule type" value="Genomic_DNA"/>
</dbReference>
<protein>
    <recommendedName>
        <fullName evidence="8">L-ornithine N(alpha)-acyltransferase</fullName>
        <ecNumber evidence="7">2.3.2.30</ecNumber>
    </recommendedName>
</protein>
<dbReference type="Proteomes" id="UP000594800">
    <property type="component" value="Chromosome"/>
</dbReference>
<comment type="catalytic activity">
    <reaction evidence="10">
        <text>a (3R)-hydroxyacyl-[ACP] + L-ornithine = a lyso-ornithine lipid + holo-[ACP] + H(+)</text>
        <dbReference type="Rhea" id="RHEA:20633"/>
        <dbReference type="Rhea" id="RHEA-COMP:9685"/>
        <dbReference type="Rhea" id="RHEA-COMP:9945"/>
        <dbReference type="ChEBI" id="CHEBI:15378"/>
        <dbReference type="ChEBI" id="CHEBI:46911"/>
        <dbReference type="ChEBI" id="CHEBI:64479"/>
        <dbReference type="ChEBI" id="CHEBI:78827"/>
        <dbReference type="ChEBI" id="CHEBI:138482"/>
        <dbReference type="EC" id="2.3.2.30"/>
    </reaction>
    <physiologicalReaction direction="left-to-right" evidence="10">
        <dbReference type="Rhea" id="RHEA:20634"/>
    </physiologicalReaction>
</comment>
<dbReference type="InterPro" id="IPR016181">
    <property type="entry name" value="Acyl_CoA_acyltransferase"/>
</dbReference>
<sequence length="263" mass="29618">MQVEAQKFEVRLASDDAEVRAAQRLRYEVFVEEMGAKASPEDHAERLERDAFDPHFDHLLLIDRTRAAQGINRGVVGVYRLMRGSVAAAGAGFYGQHEYDLSKLTALGRETVELGRSCVHADYRGGAAMHLLWSGLGEYVIGHGVEIMFGVASFHGTDVEELAQPLSLLHHQHLAPEELRVRTLPEHFVPMDRLRAEEVDHKAAMRAIPPLIKAYLRLGGFVGEGAFIDWEFNTVDVCLLMDTTRMADRYREMYSRRARSVQA</sequence>
<keyword evidence="12" id="KW-1185">Reference proteome</keyword>
<evidence type="ECO:0000256" key="3">
    <source>
        <dbReference type="ARBA" id="ARBA00022679"/>
    </source>
</evidence>
<evidence type="ECO:0000256" key="5">
    <source>
        <dbReference type="ARBA" id="ARBA00023315"/>
    </source>
</evidence>
<evidence type="ECO:0000256" key="2">
    <source>
        <dbReference type="ARBA" id="ARBA00022516"/>
    </source>
</evidence>
<dbReference type="GO" id="GO:0043810">
    <property type="term" value="F:ornithine-acyl [acyl carrier protein] N-acyltransferase activity"/>
    <property type="evidence" value="ECO:0007669"/>
    <property type="project" value="UniProtKB-EC"/>
</dbReference>
<comment type="pathway">
    <text evidence="1">Lipid metabolism.</text>
</comment>
<evidence type="ECO:0000256" key="10">
    <source>
        <dbReference type="ARBA" id="ARBA00047785"/>
    </source>
</evidence>
<dbReference type="EC" id="2.3.2.30" evidence="7"/>
<name>A0A7S9QE45_9RHOB</name>
<comment type="function">
    <text evidence="9">Catalyzes the first step in the biosynthesis of ornithine lipids, which are phosphorus-free membrane lipids. Catalyzes the 3-hydroxyacyl-acyl carrier protein-dependent acylation of ornithine to form lyso-ornithine lipid (LOL).</text>
</comment>
<dbReference type="SUPFAM" id="SSF55729">
    <property type="entry name" value="Acyl-CoA N-acyltransferases (Nat)"/>
    <property type="match status" value="1"/>
</dbReference>
<comment type="similarity">
    <text evidence="6">Belongs to the acetyltransferase family. OlsB subfamily.</text>
</comment>